<dbReference type="SUPFAM" id="SSF101821">
    <property type="entry name" value="Aminopeptidase/glucanase lid domain"/>
    <property type="match status" value="1"/>
</dbReference>
<evidence type="ECO:0000256" key="1">
    <source>
        <dbReference type="ARBA" id="ARBA00001947"/>
    </source>
</evidence>
<dbReference type="PRINTS" id="PR00932">
    <property type="entry name" value="AMINO1PTASE"/>
</dbReference>
<name>A0A0A8RYS0_9ACTN</name>
<keyword evidence="7 9" id="KW-0862">Zinc</keyword>
<organism evidence="11 12">
    <name type="scientific">Propionibacterium freudenreichii</name>
    <dbReference type="NCBI Taxonomy" id="1744"/>
    <lineage>
        <taxon>Bacteria</taxon>
        <taxon>Bacillati</taxon>
        <taxon>Actinomycetota</taxon>
        <taxon>Actinomycetes</taxon>
        <taxon>Propionibacteriales</taxon>
        <taxon>Propionibacteriaceae</taxon>
        <taxon>Propionibacterium</taxon>
    </lineage>
</organism>
<dbReference type="GeneID" id="61221690"/>
<dbReference type="AlphaFoldDB" id="A0A0A8RYS0"/>
<keyword evidence="8 9" id="KW-0482">Metalloprotease</keyword>
<dbReference type="PANTHER" id="PTHR28570:SF3">
    <property type="entry name" value="ASPARTYL AMINOPEPTIDASE"/>
    <property type="match status" value="1"/>
</dbReference>
<evidence type="ECO:0000256" key="10">
    <source>
        <dbReference type="RuleBase" id="RU004387"/>
    </source>
</evidence>
<evidence type="ECO:0000256" key="3">
    <source>
        <dbReference type="ARBA" id="ARBA00022438"/>
    </source>
</evidence>
<dbReference type="InterPro" id="IPR023358">
    <property type="entry name" value="Peptidase_M18_dom2"/>
</dbReference>
<gene>
    <name evidence="11" type="ORF">PFR_JS23_579</name>
</gene>
<dbReference type="GO" id="GO:0008237">
    <property type="term" value="F:metallopeptidase activity"/>
    <property type="evidence" value="ECO:0007669"/>
    <property type="project" value="UniProtKB-KW"/>
</dbReference>
<accession>A0A0A8RYS0</accession>
<evidence type="ECO:0000256" key="7">
    <source>
        <dbReference type="ARBA" id="ARBA00022833"/>
    </source>
</evidence>
<reference evidence="11 12" key="1">
    <citation type="submission" date="2016-09" db="EMBL/GenBank/DDBJ databases">
        <authorList>
            <person name="Laine KS P."/>
        </authorList>
    </citation>
    <scope>NUCLEOTIDE SEQUENCE [LARGE SCALE GENOMIC DNA]</scope>
    <source>
        <strain evidence="11">PFRJS-23</strain>
    </source>
</reference>
<dbReference type="NCBIfam" id="NF002759">
    <property type="entry name" value="PRK02813.1"/>
    <property type="match status" value="1"/>
</dbReference>
<dbReference type="PANTHER" id="PTHR28570">
    <property type="entry name" value="ASPARTYL AMINOPEPTIDASE"/>
    <property type="match status" value="1"/>
</dbReference>
<keyword evidence="4 9" id="KW-0645">Protease</keyword>
<dbReference type="GO" id="GO:0004177">
    <property type="term" value="F:aminopeptidase activity"/>
    <property type="evidence" value="ECO:0007669"/>
    <property type="project" value="UniProtKB-KW"/>
</dbReference>
<dbReference type="EMBL" id="LT618793">
    <property type="protein sequence ID" value="SCQ76185.1"/>
    <property type="molecule type" value="Genomic_DNA"/>
</dbReference>
<dbReference type="GO" id="GO:0005737">
    <property type="term" value="C:cytoplasm"/>
    <property type="evidence" value="ECO:0007669"/>
    <property type="project" value="UniProtKB-ARBA"/>
</dbReference>
<comment type="cofactor">
    <cofactor evidence="1 10">
        <name>Zn(2+)</name>
        <dbReference type="ChEBI" id="CHEBI:29105"/>
    </cofactor>
</comment>
<sequence>MATMADPSEFMTAFAQFISSSPTSYHAAETMSALLDRAGFEAMDEKLPWTGVAGRRYFVRGGAVVAWIAPERVEPTTGFRIVGVHTDSPALKLKPEPVYDNAGWQQLNMEVYGGPLINSWLDRELGLAGRITTRTGENHLVRTGPIMRVSQLAPHLDRSVNQALTVDQQYELMPSYGLGSEPDVIELLCGQAGILPTEFGFADVYAYPTQEPALFGNQSEFFASSRLDNLSSVFPGLLALLRVKSPHDVVVFSAFDHEEVGSSTTSGAAGPLLSDALTRIAAGLEVGGDAYQAMLARSSCISADAAHSVNPNHVSKYDPVVRPLMNQGPALKVNAKQRYATDSVTASLWLRACEAAGVVHQSFVSNNDVPCGTTIGPITATRLGIPTVDVGVPILSMHSTREMCGSQDPQLLSRALEAYWMGA</sequence>
<dbReference type="InterPro" id="IPR001948">
    <property type="entry name" value="Peptidase_M18"/>
</dbReference>
<comment type="similarity">
    <text evidence="2 9">Belongs to the peptidase M18 family.</text>
</comment>
<evidence type="ECO:0000256" key="5">
    <source>
        <dbReference type="ARBA" id="ARBA00022723"/>
    </source>
</evidence>
<dbReference type="RefSeq" id="WP_036941707.1">
    <property type="nucleotide sequence ID" value="NZ_CCYN01000014.1"/>
</dbReference>
<evidence type="ECO:0000256" key="8">
    <source>
        <dbReference type="ARBA" id="ARBA00023049"/>
    </source>
</evidence>
<dbReference type="SUPFAM" id="SSF53187">
    <property type="entry name" value="Zn-dependent exopeptidases"/>
    <property type="match status" value="1"/>
</dbReference>
<keyword evidence="6 9" id="KW-0378">Hydrolase</keyword>
<keyword evidence="3 9" id="KW-0031">Aminopeptidase</keyword>
<dbReference type="Gene3D" id="2.30.250.10">
    <property type="entry name" value="Aminopeptidase i, Domain 2"/>
    <property type="match status" value="1"/>
</dbReference>
<evidence type="ECO:0000313" key="11">
    <source>
        <dbReference type="EMBL" id="SCQ76185.1"/>
    </source>
</evidence>
<dbReference type="GO" id="GO:0008270">
    <property type="term" value="F:zinc ion binding"/>
    <property type="evidence" value="ECO:0007669"/>
    <property type="project" value="InterPro"/>
</dbReference>
<protein>
    <recommendedName>
        <fullName evidence="10">M18 family aminopeptidase</fullName>
        <ecNumber evidence="10">3.4.11.-</ecNumber>
    </recommendedName>
</protein>
<dbReference type="EC" id="3.4.11.-" evidence="10"/>
<evidence type="ECO:0000256" key="9">
    <source>
        <dbReference type="RuleBase" id="RU004386"/>
    </source>
</evidence>
<dbReference type="OrthoDB" id="5288740at2"/>
<dbReference type="GO" id="GO:0006508">
    <property type="term" value="P:proteolysis"/>
    <property type="evidence" value="ECO:0007669"/>
    <property type="project" value="UniProtKB-KW"/>
</dbReference>
<evidence type="ECO:0000256" key="4">
    <source>
        <dbReference type="ARBA" id="ARBA00022670"/>
    </source>
</evidence>
<keyword evidence="5 9" id="KW-0479">Metal-binding</keyword>
<dbReference type="Pfam" id="PF02127">
    <property type="entry name" value="Peptidase_M18"/>
    <property type="match status" value="1"/>
</dbReference>
<dbReference type="Gene3D" id="3.40.630.10">
    <property type="entry name" value="Zn peptidases"/>
    <property type="match status" value="1"/>
</dbReference>
<evidence type="ECO:0000256" key="2">
    <source>
        <dbReference type="ARBA" id="ARBA00008290"/>
    </source>
</evidence>
<proteinExistence type="inferred from homology"/>
<evidence type="ECO:0000256" key="6">
    <source>
        <dbReference type="ARBA" id="ARBA00022801"/>
    </source>
</evidence>
<dbReference type="Proteomes" id="UP000250080">
    <property type="component" value="Chromosome I"/>
</dbReference>
<evidence type="ECO:0000313" key="12">
    <source>
        <dbReference type="Proteomes" id="UP000250080"/>
    </source>
</evidence>